<name>A0ABW3D9T2_9BACL</name>
<dbReference type="SUPFAM" id="SSF55874">
    <property type="entry name" value="ATPase domain of HSP90 chaperone/DNA topoisomerase II/histidine kinase"/>
    <property type="match status" value="1"/>
</dbReference>
<dbReference type="Gene3D" id="1.10.287.130">
    <property type="match status" value="1"/>
</dbReference>
<dbReference type="Gene3D" id="3.30.565.10">
    <property type="entry name" value="Histidine kinase-like ATPase, C-terminal domain"/>
    <property type="match status" value="1"/>
</dbReference>
<proteinExistence type="predicted"/>
<keyword evidence="7 12" id="KW-0067">ATP-binding</keyword>
<keyword evidence="8" id="KW-0902">Two-component regulatory system</keyword>
<dbReference type="InterPro" id="IPR036890">
    <property type="entry name" value="HATPase_C_sf"/>
</dbReference>
<dbReference type="SMART" id="SM00387">
    <property type="entry name" value="HATPase_c"/>
    <property type="match status" value="1"/>
</dbReference>
<keyword evidence="6" id="KW-0418">Kinase</keyword>
<evidence type="ECO:0000256" key="5">
    <source>
        <dbReference type="ARBA" id="ARBA00022741"/>
    </source>
</evidence>
<keyword evidence="5" id="KW-0547">Nucleotide-binding</keyword>
<protein>
    <recommendedName>
        <fullName evidence="2">histidine kinase</fullName>
        <ecNumber evidence="2">2.7.13.3</ecNumber>
    </recommendedName>
</protein>
<dbReference type="CDD" id="cd00082">
    <property type="entry name" value="HisKA"/>
    <property type="match status" value="1"/>
</dbReference>
<dbReference type="SMART" id="SM00388">
    <property type="entry name" value="HisKA"/>
    <property type="match status" value="1"/>
</dbReference>
<dbReference type="Pfam" id="PF08448">
    <property type="entry name" value="PAS_4"/>
    <property type="match status" value="1"/>
</dbReference>
<dbReference type="SUPFAM" id="SSF55785">
    <property type="entry name" value="PYP-like sensor domain (PAS domain)"/>
    <property type="match status" value="1"/>
</dbReference>
<dbReference type="PROSITE" id="PS50109">
    <property type="entry name" value="HIS_KIN"/>
    <property type="match status" value="1"/>
</dbReference>
<dbReference type="InterPro" id="IPR003594">
    <property type="entry name" value="HATPase_dom"/>
</dbReference>
<keyword evidence="13" id="KW-1185">Reference proteome</keyword>
<evidence type="ECO:0000256" key="2">
    <source>
        <dbReference type="ARBA" id="ARBA00012438"/>
    </source>
</evidence>
<organism evidence="12 13">
    <name type="scientific">Paenibacillus residui</name>
    <dbReference type="NCBI Taxonomy" id="629724"/>
    <lineage>
        <taxon>Bacteria</taxon>
        <taxon>Bacillati</taxon>
        <taxon>Bacillota</taxon>
        <taxon>Bacilli</taxon>
        <taxon>Bacillales</taxon>
        <taxon>Paenibacillaceae</taxon>
        <taxon>Paenibacillus</taxon>
    </lineage>
</organism>
<dbReference type="PANTHER" id="PTHR43065">
    <property type="entry name" value="SENSOR HISTIDINE KINASE"/>
    <property type="match status" value="1"/>
</dbReference>
<evidence type="ECO:0000256" key="8">
    <source>
        <dbReference type="ARBA" id="ARBA00023012"/>
    </source>
</evidence>
<dbReference type="NCBIfam" id="TIGR00229">
    <property type="entry name" value="sensory_box"/>
    <property type="match status" value="1"/>
</dbReference>
<evidence type="ECO:0000313" key="12">
    <source>
        <dbReference type="EMBL" id="MFD0870248.1"/>
    </source>
</evidence>
<keyword evidence="3" id="KW-0597">Phosphoprotein</keyword>
<dbReference type="InterPro" id="IPR005467">
    <property type="entry name" value="His_kinase_dom"/>
</dbReference>
<comment type="caution">
    <text evidence="12">The sequence shown here is derived from an EMBL/GenBank/DDBJ whole genome shotgun (WGS) entry which is preliminary data.</text>
</comment>
<evidence type="ECO:0000259" key="10">
    <source>
        <dbReference type="PROSITE" id="PS50112"/>
    </source>
</evidence>
<dbReference type="PROSITE" id="PS50112">
    <property type="entry name" value="PAS"/>
    <property type="match status" value="1"/>
</dbReference>
<gene>
    <name evidence="12" type="ORF">ACFQ03_13885</name>
</gene>
<dbReference type="PROSITE" id="PS50113">
    <property type="entry name" value="PAC"/>
    <property type="match status" value="1"/>
</dbReference>
<reference evidence="13" key="1">
    <citation type="journal article" date="2019" name="Int. J. Syst. Evol. Microbiol.">
        <title>The Global Catalogue of Microorganisms (GCM) 10K type strain sequencing project: providing services to taxonomists for standard genome sequencing and annotation.</title>
        <authorList>
            <consortium name="The Broad Institute Genomics Platform"/>
            <consortium name="The Broad Institute Genome Sequencing Center for Infectious Disease"/>
            <person name="Wu L."/>
            <person name="Ma J."/>
        </authorList>
    </citation>
    <scope>NUCLEOTIDE SEQUENCE [LARGE SCALE GENOMIC DNA]</scope>
    <source>
        <strain evidence="13">CCUG 57263</strain>
    </source>
</reference>
<dbReference type="Gene3D" id="3.30.450.20">
    <property type="entry name" value="PAS domain"/>
    <property type="match status" value="1"/>
</dbReference>
<dbReference type="RefSeq" id="WP_379288836.1">
    <property type="nucleotide sequence ID" value="NZ_JBHTIU010000041.1"/>
</dbReference>
<sequence length="377" mass="42554">MKNNQYSGFLNVSFDYGLFENHLDAIYVTGLQGDIIYANPAASDLFCCPKDELMCRSYREVMVSGEMEAFHYYFQKAAEGETNQFELAMSGSDRNRLILQVMMVPNEIEGRVVSIAVYMRDITDRKLLEERLERMALERTFSNELSKVEHLQTVSQLAASISHEVRNPLTVTRGFIQLLRDTVVSEEKKKQYINISLAELDRAEHIITDYLNFAKPSMQNAELLELNRELEYIVQVIQPYASMGNIGVHTIKNDEKDIYILGQGKKFHQSLINIIKNGIEAMEQGGDLTIRLTEKDDKAVIIIQDTGKGMSAEQIRMLGTPFYTTKEQGTGLGMMVSFSIIKAMEGECEVESTPGRGTCFTITFPAIPFPQADSALT</sequence>
<dbReference type="InterPro" id="IPR035965">
    <property type="entry name" value="PAS-like_dom_sf"/>
</dbReference>
<dbReference type="InterPro" id="IPR013656">
    <property type="entry name" value="PAS_4"/>
</dbReference>
<dbReference type="EC" id="2.7.13.3" evidence="2"/>
<dbReference type="Pfam" id="PF02518">
    <property type="entry name" value="HATPase_c"/>
    <property type="match status" value="1"/>
</dbReference>
<evidence type="ECO:0000259" key="11">
    <source>
        <dbReference type="PROSITE" id="PS50113"/>
    </source>
</evidence>
<evidence type="ECO:0000259" key="9">
    <source>
        <dbReference type="PROSITE" id="PS50109"/>
    </source>
</evidence>
<evidence type="ECO:0000256" key="3">
    <source>
        <dbReference type="ARBA" id="ARBA00022553"/>
    </source>
</evidence>
<dbReference type="PRINTS" id="PR00344">
    <property type="entry name" value="BCTRLSENSOR"/>
</dbReference>
<dbReference type="CDD" id="cd00130">
    <property type="entry name" value="PAS"/>
    <property type="match status" value="1"/>
</dbReference>
<dbReference type="InterPro" id="IPR000014">
    <property type="entry name" value="PAS"/>
</dbReference>
<dbReference type="PANTHER" id="PTHR43065:SF46">
    <property type="entry name" value="C4-DICARBOXYLATE TRANSPORT SENSOR PROTEIN DCTB"/>
    <property type="match status" value="1"/>
</dbReference>
<evidence type="ECO:0000256" key="1">
    <source>
        <dbReference type="ARBA" id="ARBA00000085"/>
    </source>
</evidence>
<evidence type="ECO:0000256" key="7">
    <source>
        <dbReference type="ARBA" id="ARBA00022840"/>
    </source>
</evidence>
<evidence type="ECO:0000256" key="4">
    <source>
        <dbReference type="ARBA" id="ARBA00022679"/>
    </source>
</evidence>
<feature type="domain" description="PAS" evidence="10">
    <location>
        <begin position="18"/>
        <end position="81"/>
    </location>
</feature>
<dbReference type="InterPro" id="IPR000700">
    <property type="entry name" value="PAS-assoc_C"/>
</dbReference>
<dbReference type="InterPro" id="IPR004358">
    <property type="entry name" value="Sig_transdc_His_kin-like_C"/>
</dbReference>
<dbReference type="Pfam" id="PF00512">
    <property type="entry name" value="HisKA"/>
    <property type="match status" value="1"/>
</dbReference>
<accession>A0ABW3D9T2</accession>
<dbReference type="SMART" id="SM00091">
    <property type="entry name" value="PAS"/>
    <property type="match status" value="1"/>
</dbReference>
<keyword evidence="4" id="KW-0808">Transferase</keyword>
<dbReference type="InterPro" id="IPR036097">
    <property type="entry name" value="HisK_dim/P_sf"/>
</dbReference>
<feature type="domain" description="PAC" evidence="11">
    <location>
        <begin position="83"/>
        <end position="134"/>
    </location>
</feature>
<comment type="catalytic activity">
    <reaction evidence="1">
        <text>ATP + protein L-histidine = ADP + protein N-phospho-L-histidine.</text>
        <dbReference type="EC" id="2.7.13.3"/>
    </reaction>
</comment>
<dbReference type="EMBL" id="JBHTIU010000041">
    <property type="protein sequence ID" value="MFD0870248.1"/>
    <property type="molecule type" value="Genomic_DNA"/>
</dbReference>
<feature type="domain" description="Histidine kinase" evidence="9">
    <location>
        <begin position="160"/>
        <end position="368"/>
    </location>
</feature>
<dbReference type="InterPro" id="IPR003661">
    <property type="entry name" value="HisK_dim/P_dom"/>
</dbReference>
<dbReference type="Proteomes" id="UP001597120">
    <property type="component" value="Unassembled WGS sequence"/>
</dbReference>
<dbReference type="SUPFAM" id="SSF47384">
    <property type="entry name" value="Homodimeric domain of signal transducing histidine kinase"/>
    <property type="match status" value="1"/>
</dbReference>
<dbReference type="GO" id="GO:0005524">
    <property type="term" value="F:ATP binding"/>
    <property type="evidence" value="ECO:0007669"/>
    <property type="project" value="UniProtKB-KW"/>
</dbReference>
<evidence type="ECO:0000256" key="6">
    <source>
        <dbReference type="ARBA" id="ARBA00022777"/>
    </source>
</evidence>
<evidence type="ECO:0000313" key="13">
    <source>
        <dbReference type="Proteomes" id="UP001597120"/>
    </source>
</evidence>